<dbReference type="SMART" id="SM00324">
    <property type="entry name" value="RhoGAP"/>
    <property type="match status" value="1"/>
</dbReference>
<dbReference type="InterPro" id="IPR000159">
    <property type="entry name" value="RA_dom"/>
</dbReference>
<dbReference type="InterPro" id="IPR001164">
    <property type="entry name" value="ArfGAP_dom"/>
</dbReference>
<evidence type="ECO:0000256" key="3">
    <source>
        <dbReference type="SAM" id="MobiDB-lite"/>
    </source>
</evidence>
<feature type="compositionally biased region" description="Pro residues" evidence="3">
    <location>
        <begin position="536"/>
        <end position="553"/>
    </location>
</feature>
<dbReference type="Gene3D" id="1.10.150.50">
    <property type="entry name" value="Transcription Factor, Ets-1"/>
    <property type="match status" value="1"/>
</dbReference>
<dbReference type="Proteomes" id="UP000242188">
    <property type="component" value="Unassembled WGS sequence"/>
</dbReference>
<dbReference type="GO" id="GO:0008270">
    <property type="term" value="F:zinc ion binding"/>
    <property type="evidence" value="ECO:0007669"/>
    <property type="project" value="UniProtKB-KW"/>
</dbReference>
<dbReference type="InterPro" id="IPR013761">
    <property type="entry name" value="SAM/pointed_sf"/>
</dbReference>
<evidence type="ECO:0000259" key="6">
    <source>
        <dbReference type="PROSITE" id="PS50115"/>
    </source>
</evidence>
<dbReference type="InterPro" id="IPR011993">
    <property type="entry name" value="PH-like_dom_sf"/>
</dbReference>
<dbReference type="PROSITE" id="PS50105">
    <property type="entry name" value="SAM_DOMAIN"/>
    <property type="match status" value="1"/>
</dbReference>
<feature type="compositionally biased region" description="Basic residues" evidence="3">
    <location>
        <begin position="199"/>
        <end position="210"/>
    </location>
</feature>
<feature type="domain" description="PH" evidence="4">
    <location>
        <begin position="835"/>
        <end position="934"/>
    </location>
</feature>
<evidence type="ECO:0000313" key="9">
    <source>
        <dbReference type="EMBL" id="OWF35585.1"/>
    </source>
</evidence>
<dbReference type="PROSITE" id="PS50003">
    <property type="entry name" value="PH_DOMAIN"/>
    <property type="match status" value="2"/>
</dbReference>
<feature type="domain" description="SAM" evidence="5">
    <location>
        <begin position="5"/>
        <end position="69"/>
    </location>
</feature>
<dbReference type="PANTHER" id="PTHR45899:SF2">
    <property type="entry name" value="RHO GTPASE ACTIVATING PROTEIN AT 15B, ISOFORM C"/>
    <property type="match status" value="1"/>
</dbReference>
<dbReference type="GO" id="GO:0005547">
    <property type="term" value="F:phosphatidylinositol-3,4,5-trisphosphate binding"/>
    <property type="evidence" value="ECO:0007669"/>
    <property type="project" value="TreeGrafter"/>
</dbReference>
<feature type="region of interest" description="Disordered" evidence="3">
    <location>
        <begin position="272"/>
        <end position="300"/>
    </location>
</feature>
<dbReference type="SMART" id="SM00454">
    <property type="entry name" value="SAM"/>
    <property type="match status" value="1"/>
</dbReference>
<dbReference type="Pfam" id="PF00536">
    <property type="entry name" value="SAM_1"/>
    <property type="match status" value="1"/>
</dbReference>
<dbReference type="Gene3D" id="3.10.20.90">
    <property type="entry name" value="Phosphatidylinositol 3-kinase Catalytic Subunit, Chain A, domain 1"/>
    <property type="match status" value="1"/>
</dbReference>
<keyword evidence="2" id="KW-0863">Zinc-finger</keyword>
<feature type="region of interest" description="Disordered" evidence="3">
    <location>
        <begin position="729"/>
        <end position="767"/>
    </location>
</feature>
<dbReference type="SUPFAM" id="SSF50729">
    <property type="entry name" value="PH domain-like"/>
    <property type="match status" value="3"/>
</dbReference>
<feature type="compositionally biased region" description="Low complexity" evidence="3">
    <location>
        <begin position="289"/>
        <end position="300"/>
    </location>
</feature>
<feature type="compositionally biased region" description="Pro residues" evidence="3">
    <location>
        <begin position="134"/>
        <end position="143"/>
    </location>
</feature>
<dbReference type="InterPro" id="IPR038508">
    <property type="entry name" value="ArfGAP_dom_sf"/>
</dbReference>
<dbReference type="SMART" id="SM00233">
    <property type="entry name" value="PH"/>
    <property type="match status" value="5"/>
</dbReference>
<dbReference type="PRINTS" id="PR00405">
    <property type="entry name" value="REVINTRACTNG"/>
</dbReference>
<dbReference type="PROSITE" id="PS50115">
    <property type="entry name" value="ARFGAP"/>
    <property type="match status" value="1"/>
</dbReference>
<proteinExistence type="predicted"/>
<feature type="region of interest" description="Disordered" evidence="3">
    <location>
        <begin position="381"/>
        <end position="414"/>
    </location>
</feature>
<feature type="region of interest" description="Disordered" evidence="3">
    <location>
        <begin position="786"/>
        <end position="813"/>
    </location>
</feature>
<feature type="compositionally biased region" description="Polar residues" evidence="3">
    <location>
        <begin position="511"/>
        <end position="530"/>
    </location>
</feature>
<dbReference type="Pfam" id="PF01412">
    <property type="entry name" value="ArfGap"/>
    <property type="match status" value="1"/>
</dbReference>
<dbReference type="Gene3D" id="1.10.555.10">
    <property type="entry name" value="Rho GTPase activation protein"/>
    <property type="match status" value="1"/>
</dbReference>
<keyword evidence="10" id="KW-1185">Reference proteome</keyword>
<dbReference type="GO" id="GO:0007165">
    <property type="term" value="P:signal transduction"/>
    <property type="evidence" value="ECO:0007669"/>
    <property type="project" value="InterPro"/>
</dbReference>
<dbReference type="EMBL" id="NEDP02076719">
    <property type="protein sequence ID" value="OWF35585.1"/>
    <property type="molecule type" value="Genomic_DNA"/>
</dbReference>
<dbReference type="Pfam" id="PF00620">
    <property type="entry name" value="RhoGAP"/>
    <property type="match status" value="1"/>
</dbReference>
<evidence type="ECO:0000259" key="5">
    <source>
        <dbReference type="PROSITE" id="PS50105"/>
    </source>
</evidence>
<dbReference type="OrthoDB" id="29546at2759"/>
<dbReference type="SUPFAM" id="SSF48350">
    <property type="entry name" value="GTPase activation domain, GAP"/>
    <property type="match status" value="1"/>
</dbReference>
<feature type="region of interest" description="Disordered" evidence="3">
    <location>
        <begin position="498"/>
        <end position="557"/>
    </location>
</feature>
<comment type="caution">
    <text evidence="9">The sequence shown here is derived from an EMBL/GenBank/DDBJ whole genome shotgun (WGS) entry which is preliminary data.</text>
</comment>
<evidence type="ECO:0000256" key="1">
    <source>
        <dbReference type="ARBA" id="ARBA00022468"/>
    </source>
</evidence>
<dbReference type="SUPFAM" id="SSF54236">
    <property type="entry name" value="Ubiquitin-like"/>
    <property type="match status" value="1"/>
</dbReference>
<feature type="domain" description="Rho-GAP" evidence="8">
    <location>
        <begin position="1490"/>
        <end position="1687"/>
    </location>
</feature>
<dbReference type="GO" id="GO:0005096">
    <property type="term" value="F:GTPase activator activity"/>
    <property type="evidence" value="ECO:0007669"/>
    <property type="project" value="UniProtKB-KW"/>
</dbReference>
<reference evidence="9 10" key="1">
    <citation type="journal article" date="2017" name="Nat. Ecol. Evol.">
        <title>Scallop genome provides insights into evolution of bilaterian karyotype and development.</title>
        <authorList>
            <person name="Wang S."/>
            <person name="Zhang J."/>
            <person name="Jiao W."/>
            <person name="Li J."/>
            <person name="Xun X."/>
            <person name="Sun Y."/>
            <person name="Guo X."/>
            <person name="Huan P."/>
            <person name="Dong B."/>
            <person name="Zhang L."/>
            <person name="Hu X."/>
            <person name="Sun X."/>
            <person name="Wang J."/>
            <person name="Zhao C."/>
            <person name="Wang Y."/>
            <person name="Wang D."/>
            <person name="Huang X."/>
            <person name="Wang R."/>
            <person name="Lv J."/>
            <person name="Li Y."/>
            <person name="Zhang Z."/>
            <person name="Liu B."/>
            <person name="Lu W."/>
            <person name="Hui Y."/>
            <person name="Liang J."/>
            <person name="Zhou Z."/>
            <person name="Hou R."/>
            <person name="Li X."/>
            <person name="Liu Y."/>
            <person name="Li H."/>
            <person name="Ning X."/>
            <person name="Lin Y."/>
            <person name="Zhao L."/>
            <person name="Xing Q."/>
            <person name="Dou J."/>
            <person name="Li Y."/>
            <person name="Mao J."/>
            <person name="Guo H."/>
            <person name="Dou H."/>
            <person name="Li T."/>
            <person name="Mu C."/>
            <person name="Jiang W."/>
            <person name="Fu Q."/>
            <person name="Fu X."/>
            <person name="Miao Y."/>
            <person name="Liu J."/>
            <person name="Yu Q."/>
            <person name="Li R."/>
            <person name="Liao H."/>
            <person name="Li X."/>
            <person name="Kong Y."/>
            <person name="Jiang Z."/>
            <person name="Chourrout D."/>
            <person name="Li R."/>
            <person name="Bao Z."/>
        </authorList>
    </citation>
    <scope>NUCLEOTIDE SEQUENCE [LARGE SCALE GENOMIC DNA]</scope>
    <source>
        <strain evidence="9 10">PY_sf001</strain>
    </source>
</reference>
<dbReference type="InterPro" id="IPR000198">
    <property type="entry name" value="RhoGAP_dom"/>
</dbReference>
<dbReference type="Pfam" id="PF00788">
    <property type="entry name" value="RA"/>
    <property type="match status" value="1"/>
</dbReference>
<feature type="compositionally biased region" description="Acidic residues" evidence="3">
    <location>
        <begin position="791"/>
        <end position="804"/>
    </location>
</feature>
<dbReference type="GO" id="GO:0005737">
    <property type="term" value="C:cytoplasm"/>
    <property type="evidence" value="ECO:0007669"/>
    <property type="project" value="TreeGrafter"/>
</dbReference>
<dbReference type="InterPro" id="IPR037278">
    <property type="entry name" value="ARFGAP/RecO"/>
</dbReference>
<feature type="region of interest" description="Disordered" evidence="3">
    <location>
        <begin position="110"/>
        <end position="233"/>
    </location>
</feature>
<feature type="domain" description="Arf-GAP" evidence="6">
    <location>
        <begin position="1045"/>
        <end position="1167"/>
    </location>
</feature>
<keyword evidence="2" id="KW-0862">Zinc</keyword>
<gene>
    <name evidence="9" type="ORF">KP79_PYT12956</name>
</gene>
<dbReference type="InterPro" id="IPR001660">
    <property type="entry name" value="SAM"/>
</dbReference>
<organism evidence="9 10">
    <name type="scientific">Mizuhopecten yessoensis</name>
    <name type="common">Japanese scallop</name>
    <name type="synonym">Patinopecten yessoensis</name>
    <dbReference type="NCBI Taxonomy" id="6573"/>
    <lineage>
        <taxon>Eukaryota</taxon>
        <taxon>Metazoa</taxon>
        <taxon>Spiralia</taxon>
        <taxon>Lophotrochozoa</taxon>
        <taxon>Mollusca</taxon>
        <taxon>Bivalvia</taxon>
        <taxon>Autobranchia</taxon>
        <taxon>Pteriomorphia</taxon>
        <taxon>Pectinida</taxon>
        <taxon>Pectinoidea</taxon>
        <taxon>Pectinidae</taxon>
        <taxon>Mizuhopecten</taxon>
    </lineage>
</organism>
<evidence type="ECO:0000259" key="4">
    <source>
        <dbReference type="PROSITE" id="PS50003"/>
    </source>
</evidence>
<dbReference type="Pfam" id="PF00169">
    <property type="entry name" value="PH"/>
    <property type="match status" value="2"/>
</dbReference>
<dbReference type="InterPro" id="IPR001849">
    <property type="entry name" value="PH_domain"/>
</dbReference>
<feature type="compositionally biased region" description="Low complexity" evidence="3">
    <location>
        <begin position="381"/>
        <end position="399"/>
    </location>
</feature>
<feature type="compositionally biased region" description="Polar residues" evidence="3">
    <location>
        <begin position="211"/>
        <end position="233"/>
    </location>
</feature>
<dbReference type="Gene3D" id="1.10.220.150">
    <property type="entry name" value="Arf GTPase activating protein"/>
    <property type="match status" value="1"/>
</dbReference>
<protein>
    <submittedName>
        <fullName evidence="9">Arf-GAP with Rho-GAP domain, ANK repeat and PH domain-containing protein 1</fullName>
    </submittedName>
</protein>
<feature type="domain" description="PH" evidence="4">
    <location>
        <begin position="1253"/>
        <end position="1371"/>
    </location>
</feature>
<dbReference type="Gene3D" id="2.30.29.30">
    <property type="entry name" value="Pleckstrin-homology domain (PH domain)/Phosphotyrosine-binding domain (PTB)"/>
    <property type="match status" value="3"/>
</dbReference>
<dbReference type="InterPro" id="IPR029071">
    <property type="entry name" value="Ubiquitin-like_domsf"/>
</dbReference>
<name>A0A210PGH0_MIZYE</name>
<dbReference type="STRING" id="6573.A0A210PGH0"/>
<dbReference type="PROSITE" id="PS50200">
    <property type="entry name" value="RA"/>
    <property type="match status" value="1"/>
</dbReference>
<dbReference type="SUPFAM" id="SSF57863">
    <property type="entry name" value="ArfGap/RecO-like zinc finger"/>
    <property type="match status" value="1"/>
</dbReference>
<dbReference type="SUPFAM" id="SSF47769">
    <property type="entry name" value="SAM/Pointed domain"/>
    <property type="match status" value="1"/>
</dbReference>
<dbReference type="PANTHER" id="PTHR45899">
    <property type="entry name" value="RHO GTPASE ACTIVATING PROTEIN AT 15B, ISOFORM C"/>
    <property type="match status" value="1"/>
</dbReference>
<feature type="domain" description="Ras-associating" evidence="7">
    <location>
        <begin position="1737"/>
        <end position="1814"/>
    </location>
</feature>
<keyword evidence="2" id="KW-0479">Metal-binding</keyword>
<evidence type="ECO:0000259" key="8">
    <source>
        <dbReference type="PROSITE" id="PS50238"/>
    </source>
</evidence>
<accession>A0A210PGH0</accession>
<evidence type="ECO:0000313" key="10">
    <source>
        <dbReference type="Proteomes" id="UP000242188"/>
    </source>
</evidence>
<feature type="compositionally biased region" description="Polar residues" evidence="3">
    <location>
        <begin position="400"/>
        <end position="414"/>
    </location>
</feature>
<dbReference type="InterPro" id="IPR052227">
    <property type="entry name" value="Arf-Rho-GAP_ANK-PH_domain"/>
</dbReference>
<keyword evidence="1" id="KW-0343">GTPase activation</keyword>
<dbReference type="InterPro" id="IPR008936">
    <property type="entry name" value="Rho_GTPase_activation_prot"/>
</dbReference>
<sequence>MDGDEGGRTLATWLESLDLEQYIQNFRDVGIFNLKDCVTLDSDFLNDIGINLLGHRKRILEHLPLIDINKYHEEHDRAKSVRTLPPNQDSIFTYPSPSKGEVTSNIVLPKRSRSEKKANNKSHLLVDMQKDHPPISPTTPTDPPQRCSPQNVALPIRVKSPPPNTAMATEKQAPKTTPPVPAKRGEIPALLQETEKPKAKPVPKPRKTLQKKQILSTSTSVLPSQSDYSTPRQIRNSVSISGLTIDESSDFSGDTFDPIKSASLEPTSYQAGEGVDLSLPTNQPGRGNDSSLPSSPLDLDLSFVPRTSCESDRRTMSEVYVNMDIFGDNTNANNHPISHGKDSNSDKIIPHGNNMDNEYANVDLSHNEASIYEPIWFGKSAPKSTKSATSTSTIASDTSPVSSSGNDSKASPQIDSIVPVPGTDMFGHSTGLSTIGLPSTATSSMFDSSEVTDEGVYANVEPATPPKMDITPPNTSSALSELDLDFFTKNTPTTCTSSTPNVIGTSGPGMMTNTQLNLNSSISGNSTGSPDASFELPPPDFPPPPLPPPPPPTDSLSMFDPLACESKPTFHPEPAMPPVPPRGATTSLNSGYVNVVAGQTAPSNNPGQPVQSPWPSVQGDLPAELCFTPNKGQIFSTQLQMNDSSEYCFATYNKTPQKTKLHENMKLPSLSTPGPDPFKDDDPFTEFGVECAVFNQGGDDLSNTDNDGTVATRADNSMGVYEFAQEDNSGDFDPFGLKESNQGATGGPKEWSSSASPCTLNDIPPPPRWDKALDDPGRLYSMAFGYNNDQSTDESMSDLDEPEPVDSGNSPVILPNPVLRPISIVSDDEILHQKKGERAGYLYKQGGQKGNKGWRKRWVIFNGKSVRYYANAKSQVSKRIVPVTCMTGVTNQIKANDTHKFKFNVETKNRTFQFAAETLDDCTHWCSCLMAAILTKPPSEAVLEGGEMNYPDRQGSIRFERYRRNLHVVLKGGRMCYYNTLEDYKIASPIHEIEMKLASVKELPRNKLRLATHYTQFVLAFETYEDCVTWRMAMEESIADALGDNTILEQIKKNPSNHECADCSAPDPHWASINMGIVLCKQCAGIHRKFDLNVSKVRSLRMDTSVWSPSLIEMMKQIGNHNANLFWEKHLRAKSGFNQDMESAQRKQHLENKYENRKYIDKHPLSDNKPALNEELLKAASTADILLTMMLVFSGADVKVIKPGTQEETAFSIAKAAGQRLQMELLYQNGGDLTAARLCEEPDKARESKIRSDVRTQGFLLKTGSDKKDFLKRFCVLEHGCMRYFTNEKSGTAKGVIDHENMLCVQATPTDRSILSIKAPLINQKMEITNRYPEAFELSTCASTGSRVYLFAAASPEEKMTWMRKISQLICPLPLMEDVRQQDFCLAGKFYVKEGLSSTWYESWVMVNKKVVLYTDKDMKLTEDVDLRKAVNIKYQGDALSNCTSCKESGKHFVLDLPGGRALYFQADLLHDTERLFNAISNLMKSGGDTLIDQQLTSDDVPVIVDKCLKFIDDHGLQEEGIYRLAATNSKVDTLLATFAKDAHAVKLELGTHTVHEVANALKRFFRNLKDPLLTSHLYNTWIEKSKTTMTQTKLDWYHYYIRELPTVHSRTLRRLVIHLAKLSGYSVENKMTVKNIAASFGSTLMKAGVDSSTATATVLGGAEGGQNIPHEMRVIDDIITNHEQLFELEKEKENQIAAGEKRLRDLQARASKRQSTIGDPMMVSVHFLIHNGHSESVHLKHDTTVQEIIGPLLTKFKVQASPNNYALHEMVCNGAVERLLYPKDNVYTVVMSWADWQSDYSRTACLCLKPSELADKLESNFKPEKGPFLELKFSKKDRSFTKFAFQFRSSKLTYSKKISQKPVNSWNVEDLSIYIGADTERKAAKFPLTFMKKGDKVGSKEMPNFGHTLSFGSESDQLEWAAAMVKAQTTLTTLFLLYDNRDDDPAYILSALSALC</sequence>
<evidence type="ECO:0000259" key="7">
    <source>
        <dbReference type="PROSITE" id="PS50200"/>
    </source>
</evidence>
<evidence type="ECO:0000256" key="2">
    <source>
        <dbReference type="PROSITE-ProRule" id="PRU00288"/>
    </source>
</evidence>
<dbReference type="PROSITE" id="PS50238">
    <property type="entry name" value="RHOGAP"/>
    <property type="match status" value="1"/>
</dbReference>
<dbReference type="SMART" id="SM00105">
    <property type="entry name" value="ArfGap"/>
    <property type="match status" value="1"/>
</dbReference>